<sequence length="60" mass="6871">MTMKKHGKGLSSYISFSLVRSFCTNEADMGMQHNSMCFPCLLNYLHHSELRYICNPLGNL</sequence>
<name>A0A2P2KGU9_RHIMU</name>
<dbReference type="AlphaFoldDB" id="A0A2P2KGU9"/>
<organism evidence="1">
    <name type="scientific">Rhizophora mucronata</name>
    <name type="common">Asiatic mangrove</name>
    <dbReference type="NCBI Taxonomy" id="61149"/>
    <lineage>
        <taxon>Eukaryota</taxon>
        <taxon>Viridiplantae</taxon>
        <taxon>Streptophyta</taxon>
        <taxon>Embryophyta</taxon>
        <taxon>Tracheophyta</taxon>
        <taxon>Spermatophyta</taxon>
        <taxon>Magnoliopsida</taxon>
        <taxon>eudicotyledons</taxon>
        <taxon>Gunneridae</taxon>
        <taxon>Pentapetalae</taxon>
        <taxon>rosids</taxon>
        <taxon>fabids</taxon>
        <taxon>Malpighiales</taxon>
        <taxon>Rhizophoraceae</taxon>
        <taxon>Rhizophora</taxon>
    </lineage>
</organism>
<reference evidence="1" key="1">
    <citation type="submission" date="2018-02" db="EMBL/GenBank/DDBJ databases">
        <title>Rhizophora mucronata_Transcriptome.</title>
        <authorList>
            <person name="Meera S.P."/>
            <person name="Sreeshan A."/>
            <person name="Augustine A."/>
        </authorList>
    </citation>
    <scope>NUCLEOTIDE SEQUENCE</scope>
    <source>
        <tissue evidence="1">Leaf</tissue>
    </source>
</reference>
<protein>
    <submittedName>
        <fullName evidence="1">Uncharacterized protein LOC105137639 isoform X2</fullName>
    </submittedName>
</protein>
<accession>A0A2P2KGU9</accession>
<proteinExistence type="predicted"/>
<dbReference type="EMBL" id="GGEC01024462">
    <property type="protein sequence ID" value="MBX04946.1"/>
    <property type="molecule type" value="Transcribed_RNA"/>
</dbReference>
<evidence type="ECO:0000313" key="1">
    <source>
        <dbReference type="EMBL" id="MBX04946.1"/>
    </source>
</evidence>